<reference evidence="2 3" key="1">
    <citation type="submission" date="2018-08" db="EMBL/GenBank/DDBJ databases">
        <title>Draft genome of the lignicolous fungus Coniochaeta pulveracea.</title>
        <authorList>
            <person name="Borstlap C.J."/>
            <person name="De Witt R.N."/>
            <person name="Botha A."/>
            <person name="Volschenk H."/>
        </authorList>
    </citation>
    <scope>NUCLEOTIDE SEQUENCE [LARGE SCALE GENOMIC DNA]</scope>
    <source>
        <strain evidence="2 3">CAB683</strain>
    </source>
</reference>
<dbReference type="STRING" id="177199.A0A420XXV5"/>
<proteinExistence type="predicted"/>
<accession>A0A420XXV5</accession>
<dbReference type="Proteomes" id="UP000275385">
    <property type="component" value="Unassembled WGS sequence"/>
</dbReference>
<dbReference type="OrthoDB" id="4360026at2759"/>
<dbReference type="AlphaFoldDB" id="A0A420XXV5"/>
<organism evidence="2 3">
    <name type="scientific">Coniochaeta pulveracea</name>
    <dbReference type="NCBI Taxonomy" id="177199"/>
    <lineage>
        <taxon>Eukaryota</taxon>
        <taxon>Fungi</taxon>
        <taxon>Dikarya</taxon>
        <taxon>Ascomycota</taxon>
        <taxon>Pezizomycotina</taxon>
        <taxon>Sordariomycetes</taxon>
        <taxon>Sordariomycetidae</taxon>
        <taxon>Coniochaetales</taxon>
        <taxon>Coniochaetaceae</taxon>
        <taxon>Coniochaeta</taxon>
    </lineage>
</organism>
<comment type="caution">
    <text evidence="2">The sequence shown here is derived from an EMBL/GenBank/DDBJ whole genome shotgun (WGS) entry which is preliminary data.</text>
</comment>
<name>A0A420XXV5_9PEZI</name>
<evidence type="ECO:0000313" key="3">
    <source>
        <dbReference type="Proteomes" id="UP000275385"/>
    </source>
</evidence>
<feature type="region of interest" description="Disordered" evidence="1">
    <location>
        <begin position="441"/>
        <end position="462"/>
    </location>
</feature>
<evidence type="ECO:0000313" key="2">
    <source>
        <dbReference type="EMBL" id="RKU40476.1"/>
    </source>
</evidence>
<keyword evidence="3" id="KW-1185">Reference proteome</keyword>
<gene>
    <name evidence="2" type="ORF">DL546_000909</name>
</gene>
<protein>
    <submittedName>
        <fullName evidence="2">Uncharacterized protein</fullName>
    </submittedName>
</protein>
<dbReference type="EMBL" id="QVQW01000102">
    <property type="protein sequence ID" value="RKU40476.1"/>
    <property type="molecule type" value="Genomic_DNA"/>
</dbReference>
<evidence type="ECO:0000256" key="1">
    <source>
        <dbReference type="SAM" id="MobiDB-lite"/>
    </source>
</evidence>
<sequence>MPKYLCLNCDTSRPCQHDLAAMRGIRLPPDLTDCCLPCVVYGIRSHEVFARSKEVEELCATSEEKAFARARNARLIMSNDIPNMESDHVKPYCVWYPDIASEDTYRELVKTYPDMAYTVGRACAVAGYDKLYQELDILPEVSIAEEAKDNASSNGGSKAIFDHIMRQPVCYAVLDDYTRKTNLDNPSCPAFMNGDTAVRSLLGLRVGVDKYEAWSLAGGHYFDIVEDSCLTETVSEAGLGAIQPLPEEYDYLMYTPLPPHLPVTAKDALILMAAYEGNLDRYTRLRRPKMIEHETKAVIRGVYHNTTFAKYWSRQTFPLKERMLYGLDEIKRATIARFIMVNDLSQITPTDPAPNSMPGMIWWPLLPAEETLRELVRRRPDMRLQAAMTCIEANYELLWDELAPEPRWELWKLAQRQFKTDARHPVRSYYTDYLERREAETKEAAEVGDEDPVVKREGARSPPYYGPSTIGHDLCEEAARVDREPTTTLLVPGIYAHWLQLDASIYAHQQQLNLAGWELYICSSEEMRRRARDEGWFYVFNEDDYPPSLYPRHYPTRIARKQEDCVKADAQLQGAGSASADHSST</sequence>